<keyword evidence="3" id="KW-1185">Reference proteome</keyword>
<sequence length="121" mass="13580">MPGDRNHNHDKTQPGQDQEIDQDNDQRPGELPGYSGEQKERKKYLKQVQKHKTTQIGPGNKTKNNPTRSGGWTDQKTKQNRVQVGDSAVVPCTHRVQVNGQEDVPARSRAQKDGREAGRAE</sequence>
<feature type="compositionally biased region" description="Polar residues" evidence="1">
    <location>
        <begin position="54"/>
        <end position="74"/>
    </location>
</feature>
<feature type="region of interest" description="Disordered" evidence="1">
    <location>
        <begin position="1"/>
        <end position="121"/>
    </location>
</feature>
<reference evidence="2 3" key="1">
    <citation type="submission" date="2021-07" db="EMBL/GenBank/DDBJ databases">
        <authorList>
            <person name="Palmer J.M."/>
        </authorList>
    </citation>
    <scope>NUCLEOTIDE SEQUENCE [LARGE SCALE GENOMIC DNA]</scope>
    <source>
        <strain evidence="2 3">AT_MEX2019</strain>
        <tissue evidence="2">Muscle</tissue>
    </source>
</reference>
<accession>A0ABU7AIC1</accession>
<evidence type="ECO:0000313" key="2">
    <source>
        <dbReference type="EMBL" id="MED6237541.1"/>
    </source>
</evidence>
<proteinExistence type="predicted"/>
<gene>
    <name evidence="2" type="ORF">ATANTOWER_027271</name>
</gene>
<evidence type="ECO:0000256" key="1">
    <source>
        <dbReference type="SAM" id="MobiDB-lite"/>
    </source>
</evidence>
<organism evidence="2 3">
    <name type="scientific">Ataeniobius toweri</name>
    <dbReference type="NCBI Taxonomy" id="208326"/>
    <lineage>
        <taxon>Eukaryota</taxon>
        <taxon>Metazoa</taxon>
        <taxon>Chordata</taxon>
        <taxon>Craniata</taxon>
        <taxon>Vertebrata</taxon>
        <taxon>Euteleostomi</taxon>
        <taxon>Actinopterygii</taxon>
        <taxon>Neopterygii</taxon>
        <taxon>Teleostei</taxon>
        <taxon>Neoteleostei</taxon>
        <taxon>Acanthomorphata</taxon>
        <taxon>Ovalentaria</taxon>
        <taxon>Atherinomorphae</taxon>
        <taxon>Cyprinodontiformes</taxon>
        <taxon>Goodeidae</taxon>
        <taxon>Ataeniobius</taxon>
    </lineage>
</organism>
<evidence type="ECO:0000313" key="3">
    <source>
        <dbReference type="Proteomes" id="UP001345963"/>
    </source>
</evidence>
<protein>
    <submittedName>
        <fullName evidence="2">Uncharacterized protein</fullName>
    </submittedName>
</protein>
<dbReference type="EMBL" id="JAHUTI010016464">
    <property type="protein sequence ID" value="MED6237541.1"/>
    <property type="molecule type" value="Genomic_DNA"/>
</dbReference>
<dbReference type="Proteomes" id="UP001345963">
    <property type="component" value="Unassembled WGS sequence"/>
</dbReference>
<name>A0ABU7AIC1_9TELE</name>
<feature type="compositionally biased region" description="Basic and acidic residues" evidence="1">
    <location>
        <begin position="1"/>
        <end position="12"/>
    </location>
</feature>
<feature type="compositionally biased region" description="Basic residues" evidence="1">
    <location>
        <begin position="41"/>
        <end position="53"/>
    </location>
</feature>
<comment type="caution">
    <text evidence="2">The sequence shown here is derived from an EMBL/GenBank/DDBJ whole genome shotgun (WGS) entry which is preliminary data.</text>
</comment>
<feature type="compositionally biased region" description="Basic and acidic residues" evidence="1">
    <location>
        <begin position="104"/>
        <end position="121"/>
    </location>
</feature>